<protein>
    <submittedName>
        <fullName evidence="2">Uncharacterized protein</fullName>
    </submittedName>
</protein>
<keyword evidence="1" id="KW-1133">Transmembrane helix</keyword>
<dbReference type="Proteomes" id="UP000032304">
    <property type="component" value="Chromosome 5"/>
</dbReference>
<name>A0A0D2NA94_GOSRA</name>
<proteinExistence type="predicted"/>
<dbReference type="Gramene" id="KJB29422">
    <property type="protein sequence ID" value="KJB29422"/>
    <property type="gene ID" value="B456_005G099800"/>
</dbReference>
<feature type="non-terminal residue" evidence="2">
    <location>
        <position position="1"/>
    </location>
</feature>
<keyword evidence="1" id="KW-0472">Membrane</keyword>
<dbReference type="AlphaFoldDB" id="A0A0D2NA94"/>
<keyword evidence="3" id="KW-1185">Reference proteome</keyword>
<dbReference type="PANTHER" id="PTHR33181">
    <property type="entry name" value="OS01G0778500 PROTEIN"/>
    <property type="match status" value="1"/>
</dbReference>
<reference evidence="2 3" key="1">
    <citation type="journal article" date="2012" name="Nature">
        <title>Repeated polyploidization of Gossypium genomes and the evolution of spinnable cotton fibres.</title>
        <authorList>
            <person name="Paterson A.H."/>
            <person name="Wendel J.F."/>
            <person name="Gundlach H."/>
            <person name="Guo H."/>
            <person name="Jenkins J."/>
            <person name="Jin D."/>
            <person name="Llewellyn D."/>
            <person name="Showmaker K.C."/>
            <person name="Shu S."/>
            <person name="Udall J."/>
            <person name="Yoo M.J."/>
            <person name="Byers R."/>
            <person name="Chen W."/>
            <person name="Doron-Faigenboim A."/>
            <person name="Duke M.V."/>
            <person name="Gong L."/>
            <person name="Grimwood J."/>
            <person name="Grover C."/>
            <person name="Grupp K."/>
            <person name="Hu G."/>
            <person name="Lee T.H."/>
            <person name="Li J."/>
            <person name="Lin L."/>
            <person name="Liu T."/>
            <person name="Marler B.S."/>
            <person name="Page J.T."/>
            <person name="Roberts A.W."/>
            <person name="Romanel E."/>
            <person name="Sanders W.S."/>
            <person name="Szadkowski E."/>
            <person name="Tan X."/>
            <person name="Tang H."/>
            <person name="Xu C."/>
            <person name="Wang J."/>
            <person name="Wang Z."/>
            <person name="Zhang D."/>
            <person name="Zhang L."/>
            <person name="Ashrafi H."/>
            <person name="Bedon F."/>
            <person name="Bowers J.E."/>
            <person name="Brubaker C.L."/>
            <person name="Chee P.W."/>
            <person name="Das S."/>
            <person name="Gingle A.R."/>
            <person name="Haigler C.H."/>
            <person name="Harker D."/>
            <person name="Hoffmann L.V."/>
            <person name="Hovav R."/>
            <person name="Jones D.C."/>
            <person name="Lemke C."/>
            <person name="Mansoor S."/>
            <person name="ur Rahman M."/>
            <person name="Rainville L.N."/>
            <person name="Rambani A."/>
            <person name="Reddy U.K."/>
            <person name="Rong J.K."/>
            <person name="Saranga Y."/>
            <person name="Scheffler B.E."/>
            <person name="Scheffler J.A."/>
            <person name="Stelly D.M."/>
            <person name="Triplett B.A."/>
            <person name="Van Deynze A."/>
            <person name="Vaslin M.F."/>
            <person name="Waghmare V.N."/>
            <person name="Walford S.A."/>
            <person name="Wright R.J."/>
            <person name="Zaki E.A."/>
            <person name="Zhang T."/>
            <person name="Dennis E.S."/>
            <person name="Mayer K.F."/>
            <person name="Peterson D.G."/>
            <person name="Rokhsar D.S."/>
            <person name="Wang X."/>
            <person name="Schmutz J."/>
        </authorList>
    </citation>
    <scope>NUCLEOTIDE SEQUENCE [LARGE SCALE GENOMIC DNA]</scope>
</reference>
<dbReference type="eggNOG" id="ENOG502S74I">
    <property type="taxonomic scope" value="Eukaryota"/>
</dbReference>
<sequence>FVPFSFIYNFLWYFTSLFFWGVAGEFKSNLLFFKISGRNCISLSLSLSSQLDEKEEISVGIKMQVFDRMTIPIRRVWTGVATRFGVRKSAHMKLRKDISSCEYEDVRVMWEMLSRNEAETIRSPTTSKGRCRKRPLWNCFEWAKRAPFLCRSF</sequence>
<dbReference type="PANTHER" id="PTHR33181:SF4">
    <property type="entry name" value="OVULE PROTEIN"/>
    <property type="match status" value="1"/>
</dbReference>
<accession>A0A0D2NA94</accession>
<gene>
    <name evidence="2" type="ORF">B456_005G099800</name>
</gene>
<feature type="transmembrane region" description="Helical" evidence="1">
    <location>
        <begin position="6"/>
        <end position="26"/>
    </location>
</feature>
<evidence type="ECO:0000313" key="3">
    <source>
        <dbReference type="Proteomes" id="UP000032304"/>
    </source>
</evidence>
<keyword evidence="1" id="KW-0812">Transmembrane</keyword>
<organism evidence="2 3">
    <name type="scientific">Gossypium raimondii</name>
    <name type="common">Peruvian cotton</name>
    <name type="synonym">Gossypium klotzschianum subsp. raimondii</name>
    <dbReference type="NCBI Taxonomy" id="29730"/>
    <lineage>
        <taxon>Eukaryota</taxon>
        <taxon>Viridiplantae</taxon>
        <taxon>Streptophyta</taxon>
        <taxon>Embryophyta</taxon>
        <taxon>Tracheophyta</taxon>
        <taxon>Spermatophyta</taxon>
        <taxon>Magnoliopsida</taxon>
        <taxon>eudicotyledons</taxon>
        <taxon>Gunneridae</taxon>
        <taxon>Pentapetalae</taxon>
        <taxon>rosids</taxon>
        <taxon>malvids</taxon>
        <taxon>Malvales</taxon>
        <taxon>Malvaceae</taxon>
        <taxon>Malvoideae</taxon>
        <taxon>Gossypium</taxon>
    </lineage>
</organism>
<evidence type="ECO:0000256" key="1">
    <source>
        <dbReference type="SAM" id="Phobius"/>
    </source>
</evidence>
<dbReference type="EMBL" id="CM001744">
    <property type="protein sequence ID" value="KJB29422.1"/>
    <property type="molecule type" value="Genomic_DNA"/>
</dbReference>
<evidence type="ECO:0000313" key="2">
    <source>
        <dbReference type="EMBL" id="KJB29422.1"/>
    </source>
</evidence>